<dbReference type="PANTHER" id="PTHR47331">
    <property type="entry name" value="PHD-TYPE DOMAIN-CONTAINING PROTEIN"/>
    <property type="match status" value="1"/>
</dbReference>
<feature type="region of interest" description="Disordered" evidence="1">
    <location>
        <begin position="1"/>
        <end position="58"/>
    </location>
</feature>
<dbReference type="GO" id="GO:0003676">
    <property type="term" value="F:nucleic acid binding"/>
    <property type="evidence" value="ECO:0007669"/>
    <property type="project" value="InterPro"/>
</dbReference>
<sequence length="1905" mass="214178">MSQPEASPPLSQMAVRSECHSRSSHSSRRSSTSQAAARARAEAEAARTRAQYAKRQIDMEVEKARIEATLNALKKEGEAEAALAAAHVLEAAADEEHDAVDLTEQGVSSKTPPSIRRAQDYVNAHFANCSLVVNEDGKPATRQLVGKNDAQHLRQSQPPVASSPGEHLADFVDQEQPKSPPIHRETVISTQPKPSVLPQTEFSDFSACLARRDLLTAGFKVFDNRPESYLSWKSIFRNAIEGLNLKSSEELDLLTKWLSGESLQHALRIRAVHVNNPHAGLQRLWQRLDKSFGSPEVVEASLFQRLQSFPKISNKDTHLLQELADLLLELEYAQSENYLPGLSFLDTPRGINPIVEKLPYGLQESWVKQGTKYKKNNGAVYPPFSYFVQFINDYAEMKTDPSFMLQSSNIMAPKPDKPLLKPTKYRVPVAVNRTDIGQTNITAQTSALNPDRQCPIHHKPHSLAKCRGFRSKTLEERKSILKEHAICYKCCSSTGHRAKDCKALIQCSECNSDAHVSAMHVGPPPWAIKDSNLLPQNHGGESDPSSPVTTTACTEVCGPGLKGKSCSKICLVDVYPRTNPEEKRRMYAMLDDQSNSSLARSAFFDMFKVKSTMLPYTMKTCAGLSEAGGRRATNFVVQDVNGEVSMLLPTLTECDHIPDNRDEIPTKEAVSAHPHLHTLASQIPPLDPAADILLLLGRDIIQAHKVRSQVNGPNSAPYAQRLDLGWVVVGDVCLSGAHKPTVNSFKTDVLNNGRPTYLSPCGSKIHIKERYTESCPKFEKTQAELGRHIFQQTVDDDKTALSVEDALFLKIMHRDFTKDEANNWVAPLPFRSPRQRLPNNRDQALSRLMSLCKTLKKKPEMKDHYIEFLDKTFSKGHAEPAPALAPEQECWYLPSFGIYHPQKPGKIRVVFDSSAQYNNVSLNDVLLKGPDLNNTLVGVLMRFRSDPYAVMADVEQMFYNFVVREDHRNYLRFLWFKNHDLDGEVQEFRMRVHVFGNCPSPSVAIYGLKRTAMEGEKEHGNDVREFIERHFYVDDGLKSFPSADEAINILCGAQKMLAQCNIRLHKISSNCPTITNAFPSEDLAADMQGLDLGQTPMQRSLGLGWDLSTDLFRFQITVTEKPFTKRGVLSVVNSVYDPLGFAVPVIVEGRIILRDISTDTCEWDTELPKDKLQQWQQWKHSLKHLQQLEIPRMFTSIPLSAAVTKEIHVFCDASTKAVAAVAYLKLTDRDGHNEVGFLLGKARLAPKPDITIPRLELCAAVLAVEVAELVVDELDIAVDQVSFYSDSKVVLGYIFNTTRRFYVYVHNRVERIRQSTQAHQWHYVPTHLNPADHATRALPAKQLSASTWLSGPAFLAKSETGQSQAESFDLVDPETDNELRHEVTSCVTTLSKDVLSSVRFERFSSWNALLKAISKLRHIVQSFKQNIEGSCQGWHSCSEHLTEKQLDQAKIIIIRTVQREAYADDIRQLEKSMPLKRSSPLSKLNPFLDTNGILRVGGRLRRAQLTSDETNPILIPSKHHLSQLIIRHFHVKVCHQGRHFTEGAVRAAGFWIVGGKRAISKMIFSCVTCRKLRGRQQEQIMAELPEDRLSTDPPFTHVGLDVFGPWPVTVRKTRGGQADAKRWAVIFTCMSTRAIHIEVIESMDTSSFINALRRFFAIRGAVKLLRSDCGTNFVSACKELHIDKQGCNNSKLNSFLEDSGCKWLFNPPHASHMAGSWERMIGVTRKILDAMLLEHRNAKLTHEILVTLMAEVTAIVNARPLTAVSADPDNPVILTPAMLLTQKVTTPPIPPGQFGNGDLFKAQWRRVQYLADVFWRRWKKEYISGLHDRRKWKTVKPNLQTGDVVLLKETLEHRNNWPLGLITKTFPSEDGLVRKIEVKIFRKGEHRCYIRPISEVVLLVSKDCT</sequence>
<dbReference type="InterPro" id="IPR036397">
    <property type="entry name" value="RNaseH_sf"/>
</dbReference>
<dbReference type="InterPro" id="IPR043502">
    <property type="entry name" value="DNA/RNA_pol_sf"/>
</dbReference>
<evidence type="ECO:0000313" key="4">
    <source>
        <dbReference type="Proteomes" id="UP000822369"/>
    </source>
</evidence>
<comment type="caution">
    <text evidence="3">The sequence shown here is derived from an EMBL/GenBank/DDBJ whole genome shotgun (WGS) entry which is preliminary data.</text>
</comment>
<dbReference type="Gene3D" id="3.30.420.10">
    <property type="entry name" value="Ribonuclease H-like superfamily/Ribonuclease H"/>
    <property type="match status" value="1"/>
</dbReference>
<evidence type="ECO:0000256" key="1">
    <source>
        <dbReference type="SAM" id="MobiDB-lite"/>
    </source>
</evidence>
<dbReference type="InterPro" id="IPR012337">
    <property type="entry name" value="RNaseH-like_sf"/>
</dbReference>
<dbReference type="InterPro" id="IPR008042">
    <property type="entry name" value="Retrotrans_Pao"/>
</dbReference>
<dbReference type="SUPFAM" id="SSF56672">
    <property type="entry name" value="DNA/RNA polymerases"/>
    <property type="match status" value="1"/>
</dbReference>
<name>A0A9D2XBE6_NOTFU</name>
<dbReference type="Proteomes" id="UP000822369">
    <property type="component" value="Unassembled WGS sequence"/>
</dbReference>
<evidence type="ECO:0000313" key="3">
    <source>
        <dbReference type="EMBL" id="KAF7199197.1"/>
    </source>
</evidence>
<feature type="domain" description="Integrase catalytic" evidence="2">
    <location>
        <begin position="1589"/>
        <end position="1784"/>
    </location>
</feature>
<dbReference type="InterPro" id="IPR001584">
    <property type="entry name" value="Integrase_cat-core"/>
</dbReference>
<dbReference type="PANTHER" id="PTHR47331:SF6">
    <property type="entry name" value="DOUBLECORTIN DOMAIN-CONTAINING PROTEIN"/>
    <property type="match status" value="1"/>
</dbReference>
<proteinExistence type="predicted"/>
<dbReference type="PROSITE" id="PS50994">
    <property type="entry name" value="INTEGRASE"/>
    <property type="match status" value="1"/>
</dbReference>
<feature type="compositionally biased region" description="Low complexity" evidence="1">
    <location>
        <begin position="29"/>
        <end position="38"/>
    </location>
</feature>
<dbReference type="Pfam" id="PF18701">
    <property type="entry name" value="DUF5641"/>
    <property type="match status" value="1"/>
</dbReference>
<evidence type="ECO:0000259" key="2">
    <source>
        <dbReference type="PROSITE" id="PS50994"/>
    </source>
</evidence>
<dbReference type="Pfam" id="PF05380">
    <property type="entry name" value="Peptidase_A17"/>
    <property type="match status" value="1"/>
</dbReference>
<gene>
    <name evidence="3" type="ORF">G4P62_011411</name>
</gene>
<protein>
    <submittedName>
        <fullName evidence="3">LOC107386980-like protein</fullName>
    </submittedName>
</protein>
<dbReference type="GO" id="GO:0015074">
    <property type="term" value="P:DNA integration"/>
    <property type="evidence" value="ECO:0007669"/>
    <property type="project" value="InterPro"/>
</dbReference>
<dbReference type="SUPFAM" id="SSF53098">
    <property type="entry name" value="Ribonuclease H-like"/>
    <property type="match status" value="1"/>
</dbReference>
<organism evidence="3 4">
    <name type="scientific">Nothobranchius furzeri</name>
    <name type="common">Turquoise killifish</name>
    <dbReference type="NCBI Taxonomy" id="105023"/>
    <lineage>
        <taxon>Eukaryota</taxon>
        <taxon>Metazoa</taxon>
        <taxon>Chordata</taxon>
        <taxon>Craniata</taxon>
        <taxon>Vertebrata</taxon>
        <taxon>Euteleostomi</taxon>
        <taxon>Actinopterygii</taxon>
        <taxon>Neopterygii</taxon>
        <taxon>Teleostei</taxon>
        <taxon>Neoteleostei</taxon>
        <taxon>Acanthomorphata</taxon>
        <taxon>Ovalentaria</taxon>
        <taxon>Atherinomorphae</taxon>
        <taxon>Cyprinodontiformes</taxon>
        <taxon>Nothobranchiidae</taxon>
        <taxon>Nothobranchius</taxon>
    </lineage>
</organism>
<dbReference type="EMBL" id="JAAVVJ010007776">
    <property type="protein sequence ID" value="KAF7199197.1"/>
    <property type="molecule type" value="Genomic_DNA"/>
</dbReference>
<reference evidence="3" key="1">
    <citation type="submission" date="2020-03" db="EMBL/GenBank/DDBJ databases">
        <title>Intra-Species Differences in Population Size shape Life History and Genome Evolution.</title>
        <authorList>
            <person name="Willemsen D."/>
            <person name="Cui R."/>
            <person name="Valenzano D.R."/>
        </authorList>
    </citation>
    <scope>NUCLEOTIDE SEQUENCE</scope>
    <source>
        <strain evidence="3">GRZ</strain>
        <tissue evidence="3">Whole</tissue>
    </source>
</reference>
<accession>A0A9D2XBE6</accession>
<dbReference type="CDD" id="cd01644">
    <property type="entry name" value="RT_pepA17"/>
    <property type="match status" value="1"/>
</dbReference>
<dbReference type="InterPro" id="IPR040676">
    <property type="entry name" value="DUF5641"/>
</dbReference>